<dbReference type="Gene3D" id="3.40.50.300">
    <property type="entry name" value="P-loop containing nucleotide triphosphate hydrolases"/>
    <property type="match status" value="1"/>
</dbReference>
<dbReference type="InterPro" id="IPR027417">
    <property type="entry name" value="P-loop_NTPase"/>
</dbReference>
<feature type="region of interest" description="Disordered" evidence="1">
    <location>
        <begin position="222"/>
        <end position="260"/>
    </location>
</feature>
<gene>
    <name evidence="2" type="ORF">VP01_343g3</name>
</gene>
<dbReference type="AlphaFoldDB" id="A0A0L6UW87"/>
<sequence length="260" mass="29637">MEEPPRILVLAGWVASGKSSFAKELAKWNTVSKEKNHEKQIIKYIDIIQTFLYQNFIHISQDALGTRKACEQLARKSLTEVRLLLVGKSIIIDRQNFDQKQRKTWIQLASDFTNSNVPLECDLIEFATPYEECARRLQQRTHHETIHSINQGIGILKLVSSKQWKSPHISEGFNRHLILLPPDSKSIHPTTTAHLTYPITQELIENIIKTLNSIPINITTKQQKPTINQIQSPTPTKYPSSNQSQIPSNQSNITGETINI</sequence>
<dbReference type="PANTHER" id="PTHR12083:SF9">
    <property type="entry name" value="BIFUNCTIONAL POLYNUCLEOTIDE PHOSPHATASE_KINASE"/>
    <property type="match status" value="1"/>
</dbReference>
<dbReference type="EMBL" id="LAVV01008435">
    <property type="protein sequence ID" value="KNZ52811.1"/>
    <property type="molecule type" value="Genomic_DNA"/>
</dbReference>
<dbReference type="Proteomes" id="UP000037035">
    <property type="component" value="Unassembled WGS sequence"/>
</dbReference>
<dbReference type="GO" id="GO:0046403">
    <property type="term" value="F:polynucleotide 3'-phosphatase activity"/>
    <property type="evidence" value="ECO:0007669"/>
    <property type="project" value="TreeGrafter"/>
</dbReference>
<organism evidence="2 3">
    <name type="scientific">Puccinia sorghi</name>
    <dbReference type="NCBI Taxonomy" id="27349"/>
    <lineage>
        <taxon>Eukaryota</taxon>
        <taxon>Fungi</taxon>
        <taxon>Dikarya</taxon>
        <taxon>Basidiomycota</taxon>
        <taxon>Pucciniomycotina</taxon>
        <taxon>Pucciniomycetes</taxon>
        <taxon>Pucciniales</taxon>
        <taxon>Pucciniaceae</taxon>
        <taxon>Puccinia</taxon>
    </lineage>
</organism>
<accession>A0A0L6UW87</accession>
<dbReference type="GO" id="GO:0046404">
    <property type="term" value="F:ATP-dependent polydeoxyribonucleotide 5'-hydroxyl-kinase activity"/>
    <property type="evidence" value="ECO:0007669"/>
    <property type="project" value="TreeGrafter"/>
</dbReference>
<evidence type="ECO:0000313" key="2">
    <source>
        <dbReference type="EMBL" id="KNZ52811.1"/>
    </source>
</evidence>
<evidence type="ECO:0000313" key="3">
    <source>
        <dbReference type="Proteomes" id="UP000037035"/>
    </source>
</evidence>
<reference evidence="2 3" key="1">
    <citation type="submission" date="2015-08" db="EMBL/GenBank/DDBJ databases">
        <title>Next Generation Sequencing and Analysis of the Genome of Puccinia sorghi L Schw, the Causal Agent of Maize Common Rust.</title>
        <authorList>
            <person name="Rochi L."/>
            <person name="Burguener G."/>
            <person name="Darino M."/>
            <person name="Turjanski A."/>
            <person name="Kreff E."/>
            <person name="Dieguez M.J."/>
            <person name="Sacco F."/>
        </authorList>
    </citation>
    <scope>NUCLEOTIDE SEQUENCE [LARGE SCALE GENOMIC DNA]</scope>
    <source>
        <strain evidence="2 3">RO10H11247</strain>
    </source>
</reference>
<dbReference type="Pfam" id="PF13671">
    <property type="entry name" value="AAA_33"/>
    <property type="match status" value="1"/>
</dbReference>
<comment type="caution">
    <text evidence="2">The sequence shown here is derived from an EMBL/GenBank/DDBJ whole genome shotgun (WGS) entry which is preliminary data.</text>
</comment>
<keyword evidence="3" id="KW-1185">Reference proteome</keyword>
<name>A0A0L6UW87_9BASI</name>
<feature type="compositionally biased region" description="Polar residues" evidence="1">
    <location>
        <begin position="222"/>
        <end position="238"/>
    </location>
</feature>
<evidence type="ECO:0000256" key="1">
    <source>
        <dbReference type="SAM" id="MobiDB-lite"/>
    </source>
</evidence>
<dbReference type="VEuPathDB" id="FungiDB:VP01_343g3"/>
<dbReference type="SUPFAM" id="SSF52540">
    <property type="entry name" value="P-loop containing nucleoside triphosphate hydrolases"/>
    <property type="match status" value="1"/>
</dbReference>
<feature type="compositionally biased region" description="Low complexity" evidence="1">
    <location>
        <begin position="239"/>
        <end position="253"/>
    </location>
</feature>
<protein>
    <submittedName>
        <fullName evidence="2">Uncharacterized protein</fullName>
    </submittedName>
</protein>
<dbReference type="GO" id="GO:0006281">
    <property type="term" value="P:DNA repair"/>
    <property type="evidence" value="ECO:0007669"/>
    <property type="project" value="TreeGrafter"/>
</dbReference>
<dbReference type="STRING" id="27349.A0A0L6UW87"/>
<dbReference type="PANTHER" id="PTHR12083">
    <property type="entry name" value="BIFUNCTIONAL POLYNUCLEOTIDE PHOSPHATASE/KINASE"/>
    <property type="match status" value="1"/>
</dbReference>
<dbReference type="GO" id="GO:0003690">
    <property type="term" value="F:double-stranded DNA binding"/>
    <property type="evidence" value="ECO:0007669"/>
    <property type="project" value="TreeGrafter"/>
</dbReference>
<proteinExistence type="predicted"/>
<dbReference type="OrthoDB" id="3512845at2759"/>